<sequence length="304" mass="33746">MSSSNTSTTQHVRAVGGATWIFQTTSSTSPHSLQIACDPVLCPKNHSQDYGLFKSTRLQDPVLSGDQDLEQVDVWLLTHGHEDHLDQLGLEKIVRGKNNSIIVAHPSVEKLLKNVLNQTNMETVFGNDRKVYWMEPQQDLIIEDLEHFSVKIHSVNAIHAKSKKVGAAIGNGNGYIVQVKEKNSDARLSKFYVTGDSVFTECNIQEDLQALTSDTFDFIITNGGEASVEKTKLIGGLAKFLVGNITNSSHEIIELHRKLMPKKTLIVHHGTFSHYVETYTADSFKEHSGIHVVFPGETKCQLVV</sequence>
<dbReference type="PANTHER" id="PTHR43546">
    <property type="entry name" value="UPF0173 METAL-DEPENDENT HYDROLASE MJ1163-RELATED"/>
    <property type="match status" value="1"/>
</dbReference>
<dbReference type="SUPFAM" id="SSF56281">
    <property type="entry name" value="Metallo-hydrolase/oxidoreductase"/>
    <property type="match status" value="1"/>
</dbReference>
<dbReference type="Pfam" id="PF12706">
    <property type="entry name" value="Lactamase_B_2"/>
    <property type="match status" value="1"/>
</dbReference>
<dbReference type="RefSeq" id="XP_044541773.1">
    <property type="nucleotide sequence ID" value="XM_044689654.1"/>
</dbReference>
<organism evidence="3 4">
    <name type="scientific">Naegleria lovaniensis</name>
    <name type="common">Amoeba</name>
    <dbReference type="NCBI Taxonomy" id="51637"/>
    <lineage>
        <taxon>Eukaryota</taxon>
        <taxon>Discoba</taxon>
        <taxon>Heterolobosea</taxon>
        <taxon>Tetramitia</taxon>
        <taxon>Eutetramitia</taxon>
        <taxon>Vahlkampfiidae</taxon>
        <taxon>Naegleria</taxon>
    </lineage>
</organism>
<keyword evidence="1" id="KW-0378">Hydrolase</keyword>
<gene>
    <name evidence="3" type="ORF">C9374_013744</name>
</gene>
<evidence type="ECO:0000256" key="1">
    <source>
        <dbReference type="ARBA" id="ARBA00022801"/>
    </source>
</evidence>
<dbReference type="PANTHER" id="PTHR43546:SF9">
    <property type="entry name" value="L-ASCORBATE-6-PHOSPHATE LACTONASE ULAG-RELATED"/>
    <property type="match status" value="1"/>
</dbReference>
<dbReference type="InterPro" id="IPR001279">
    <property type="entry name" value="Metallo-B-lactamas"/>
</dbReference>
<name>A0AA88GD13_NAELO</name>
<comment type="caution">
    <text evidence="3">The sequence shown here is derived from an EMBL/GenBank/DDBJ whole genome shotgun (WGS) entry which is preliminary data.</text>
</comment>
<accession>A0AA88GD13</accession>
<dbReference type="AlphaFoldDB" id="A0AA88GD13"/>
<reference evidence="3 4" key="1">
    <citation type="journal article" date="2018" name="BMC Genomics">
        <title>The genome of Naegleria lovaniensis, the basis for a comparative approach to unravel pathogenicity factors of the human pathogenic amoeba N. fowleri.</title>
        <authorList>
            <person name="Liechti N."/>
            <person name="Schurch N."/>
            <person name="Bruggmann R."/>
            <person name="Wittwer M."/>
        </authorList>
    </citation>
    <scope>NUCLEOTIDE SEQUENCE [LARGE SCALE GENOMIC DNA]</scope>
    <source>
        <strain evidence="3 4">ATCC 30569</strain>
    </source>
</reference>
<dbReference type="Gene3D" id="3.60.15.10">
    <property type="entry name" value="Ribonuclease Z/Hydroxyacylglutathione hydrolase-like"/>
    <property type="match status" value="1"/>
</dbReference>
<feature type="domain" description="Metallo-beta-lactamase" evidence="2">
    <location>
        <begin position="53"/>
        <end position="269"/>
    </location>
</feature>
<evidence type="ECO:0000313" key="3">
    <source>
        <dbReference type="EMBL" id="KAG2370909.1"/>
    </source>
</evidence>
<dbReference type="InterPro" id="IPR050114">
    <property type="entry name" value="UPF0173_UPF0282_UlaG_hydrolase"/>
</dbReference>
<evidence type="ECO:0000313" key="4">
    <source>
        <dbReference type="Proteomes" id="UP000816034"/>
    </source>
</evidence>
<dbReference type="EMBL" id="PYSW02000074">
    <property type="protein sequence ID" value="KAG2370909.1"/>
    <property type="molecule type" value="Genomic_DNA"/>
</dbReference>
<dbReference type="GO" id="GO:0016787">
    <property type="term" value="F:hydrolase activity"/>
    <property type="evidence" value="ECO:0007669"/>
    <property type="project" value="UniProtKB-KW"/>
</dbReference>
<dbReference type="Proteomes" id="UP000816034">
    <property type="component" value="Unassembled WGS sequence"/>
</dbReference>
<protein>
    <recommendedName>
        <fullName evidence="2">Metallo-beta-lactamase domain-containing protein</fullName>
    </recommendedName>
</protein>
<dbReference type="InterPro" id="IPR036866">
    <property type="entry name" value="RibonucZ/Hydroxyglut_hydro"/>
</dbReference>
<keyword evidence="4" id="KW-1185">Reference proteome</keyword>
<dbReference type="GeneID" id="68106197"/>
<evidence type="ECO:0000259" key="2">
    <source>
        <dbReference type="Pfam" id="PF12706"/>
    </source>
</evidence>
<proteinExistence type="predicted"/>